<reference evidence="3" key="1">
    <citation type="journal article" date="2013" name="Nature">
        <title>Draft genome of the wheat A-genome progenitor Triticum urartu.</title>
        <authorList>
            <person name="Ling H.Q."/>
            <person name="Zhao S."/>
            <person name="Liu D."/>
            <person name="Wang J."/>
            <person name="Sun H."/>
            <person name="Zhang C."/>
            <person name="Fan H."/>
            <person name="Li D."/>
            <person name="Dong L."/>
            <person name="Tao Y."/>
            <person name="Gao C."/>
            <person name="Wu H."/>
            <person name="Li Y."/>
            <person name="Cui Y."/>
            <person name="Guo X."/>
            <person name="Zheng S."/>
            <person name="Wang B."/>
            <person name="Yu K."/>
            <person name="Liang Q."/>
            <person name="Yang W."/>
            <person name="Lou X."/>
            <person name="Chen J."/>
            <person name="Feng M."/>
            <person name="Jian J."/>
            <person name="Zhang X."/>
            <person name="Luo G."/>
            <person name="Jiang Y."/>
            <person name="Liu J."/>
            <person name="Wang Z."/>
            <person name="Sha Y."/>
            <person name="Zhang B."/>
            <person name="Wu H."/>
            <person name="Tang D."/>
            <person name="Shen Q."/>
            <person name="Xue P."/>
            <person name="Zou S."/>
            <person name="Wang X."/>
            <person name="Liu X."/>
            <person name="Wang F."/>
            <person name="Yang Y."/>
            <person name="An X."/>
            <person name="Dong Z."/>
            <person name="Zhang K."/>
            <person name="Zhang X."/>
            <person name="Luo M.C."/>
            <person name="Dvorak J."/>
            <person name="Tong Y."/>
            <person name="Wang J."/>
            <person name="Yang H."/>
            <person name="Li Z."/>
            <person name="Wang D."/>
            <person name="Zhang A."/>
            <person name="Wang J."/>
        </authorList>
    </citation>
    <scope>NUCLEOTIDE SEQUENCE</scope>
    <source>
        <strain evidence="3">cv. G1812</strain>
    </source>
</reference>
<name>A0A8R7P8B3_TRIUA</name>
<dbReference type="PROSITE" id="PS50235">
    <property type="entry name" value="USP_3"/>
    <property type="match status" value="1"/>
</dbReference>
<dbReference type="CDD" id="cd02257">
    <property type="entry name" value="Peptidase_C19"/>
    <property type="match status" value="1"/>
</dbReference>
<dbReference type="AlphaFoldDB" id="A0A8R7P8B3"/>
<accession>A0A8R7P8B3</accession>
<dbReference type="Gene3D" id="3.90.70.10">
    <property type="entry name" value="Cysteine proteinases"/>
    <property type="match status" value="1"/>
</dbReference>
<dbReference type="InterPro" id="IPR050164">
    <property type="entry name" value="Peptidase_C19"/>
</dbReference>
<dbReference type="PANTHER" id="PTHR24006">
    <property type="entry name" value="UBIQUITIN CARBOXYL-TERMINAL HYDROLASE"/>
    <property type="match status" value="1"/>
</dbReference>
<dbReference type="InterPro" id="IPR038765">
    <property type="entry name" value="Papain-like_cys_pep_sf"/>
</dbReference>
<keyword evidence="3" id="KW-1185">Reference proteome</keyword>
<sequence>MISVGITALMVPISRKKFWQRNYFPLIFRHVEDVEYKYRLVAVIVHRGPKLREGHNFAYVRASQIGGQQQESSGTPSWFCANDESITQVSLQQVLECQAYMLFYERVELPKAEPVVEEHLPTDH</sequence>
<dbReference type="GO" id="GO:0005634">
    <property type="term" value="C:nucleus"/>
    <property type="evidence" value="ECO:0007669"/>
    <property type="project" value="TreeGrafter"/>
</dbReference>
<dbReference type="InterPro" id="IPR028889">
    <property type="entry name" value="USP"/>
</dbReference>
<protein>
    <recommendedName>
        <fullName evidence="1">USP domain-containing protein</fullName>
    </recommendedName>
</protein>
<dbReference type="SUPFAM" id="SSF54001">
    <property type="entry name" value="Cysteine proteinases"/>
    <property type="match status" value="1"/>
</dbReference>
<dbReference type="Proteomes" id="UP000015106">
    <property type="component" value="Chromosome 1"/>
</dbReference>
<dbReference type="Gramene" id="TuG1812G0100004743.01.T01">
    <property type="protein sequence ID" value="TuG1812G0100004743.01.T01.cds396108"/>
    <property type="gene ID" value="TuG1812G0100004743.01"/>
</dbReference>
<organism evidence="2 3">
    <name type="scientific">Triticum urartu</name>
    <name type="common">Red wild einkorn</name>
    <name type="synonym">Crithodium urartu</name>
    <dbReference type="NCBI Taxonomy" id="4572"/>
    <lineage>
        <taxon>Eukaryota</taxon>
        <taxon>Viridiplantae</taxon>
        <taxon>Streptophyta</taxon>
        <taxon>Embryophyta</taxon>
        <taxon>Tracheophyta</taxon>
        <taxon>Spermatophyta</taxon>
        <taxon>Magnoliopsida</taxon>
        <taxon>Liliopsida</taxon>
        <taxon>Poales</taxon>
        <taxon>Poaceae</taxon>
        <taxon>BOP clade</taxon>
        <taxon>Pooideae</taxon>
        <taxon>Triticodae</taxon>
        <taxon>Triticeae</taxon>
        <taxon>Triticinae</taxon>
        <taxon>Triticum</taxon>
    </lineage>
</organism>
<evidence type="ECO:0000313" key="2">
    <source>
        <dbReference type="EnsemblPlants" id="TuG1812G0100004743.01.T01.cds396108"/>
    </source>
</evidence>
<dbReference type="PANTHER" id="PTHR24006:SF874">
    <property type="entry name" value="UBIQUITIN CARBOXYL-TERMINAL HYDROLASE 16"/>
    <property type="match status" value="1"/>
</dbReference>
<feature type="domain" description="USP" evidence="1">
    <location>
        <begin position="1"/>
        <end position="107"/>
    </location>
</feature>
<proteinExistence type="predicted"/>
<dbReference type="Pfam" id="PF00443">
    <property type="entry name" value="UCH"/>
    <property type="match status" value="1"/>
</dbReference>
<reference evidence="2" key="2">
    <citation type="submission" date="2018-03" db="EMBL/GenBank/DDBJ databases">
        <title>The Triticum urartu genome reveals the dynamic nature of wheat genome evolution.</title>
        <authorList>
            <person name="Ling H."/>
            <person name="Ma B."/>
            <person name="Shi X."/>
            <person name="Liu H."/>
            <person name="Dong L."/>
            <person name="Sun H."/>
            <person name="Cao Y."/>
            <person name="Gao Q."/>
            <person name="Zheng S."/>
            <person name="Li Y."/>
            <person name="Yu Y."/>
            <person name="Du H."/>
            <person name="Qi M."/>
            <person name="Li Y."/>
            <person name="Yu H."/>
            <person name="Cui Y."/>
            <person name="Wang N."/>
            <person name="Chen C."/>
            <person name="Wu H."/>
            <person name="Zhao Y."/>
            <person name="Zhang J."/>
            <person name="Li Y."/>
            <person name="Zhou W."/>
            <person name="Zhang B."/>
            <person name="Hu W."/>
            <person name="Eijk M."/>
            <person name="Tang J."/>
            <person name="Witsenboer H."/>
            <person name="Zhao S."/>
            <person name="Li Z."/>
            <person name="Zhang A."/>
            <person name="Wang D."/>
            <person name="Liang C."/>
        </authorList>
    </citation>
    <scope>NUCLEOTIDE SEQUENCE [LARGE SCALE GENOMIC DNA]</scope>
    <source>
        <strain evidence="2">cv. G1812</strain>
    </source>
</reference>
<dbReference type="GO" id="GO:0016579">
    <property type="term" value="P:protein deubiquitination"/>
    <property type="evidence" value="ECO:0007669"/>
    <property type="project" value="InterPro"/>
</dbReference>
<evidence type="ECO:0000259" key="1">
    <source>
        <dbReference type="PROSITE" id="PS50235"/>
    </source>
</evidence>
<evidence type="ECO:0000313" key="3">
    <source>
        <dbReference type="Proteomes" id="UP000015106"/>
    </source>
</evidence>
<dbReference type="InterPro" id="IPR001394">
    <property type="entry name" value="Peptidase_C19_UCH"/>
</dbReference>
<dbReference type="GO" id="GO:0005829">
    <property type="term" value="C:cytosol"/>
    <property type="evidence" value="ECO:0007669"/>
    <property type="project" value="TreeGrafter"/>
</dbReference>
<dbReference type="GO" id="GO:0004843">
    <property type="term" value="F:cysteine-type deubiquitinase activity"/>
    <property type="evidence" value="ECO:0007669"/>
    <property type="project" value="InterPro"/>
</dbReference>
<reference evidence="2" key="3">
    <citation type="submission" date="2022-06" db="UniProtKB">
        <authorList>
            <consortium name="EnsemblPlants"/>
        </authorList>
    </citation>
    <scope>IDENTIFICATION</scope>
</reference>
<dbReference type="EnsemblPlants" id="TuG1812G0100004743.01.T01">
    <property type="protein sequence ID" value="TuG1812G0100004743.01.T01.cds396108"/>
    <property type="gene ID" value="TuG1812G0100004743.01"/>
</dbReference>